<organism evidence="2 3">
    <name type="scientific">Mugilogobius chulae</name>
    <name type="common">yellowstripe goby</name>
    <dbReference type="NCBI Taxonomy" id="88201"/>
    <lineage>
        <taxon>Eukaryota</taxon>
        <taxon>Metazoa</taxon>
        <taxon>Chordata</taxon>
        <taxon>Craniata</taxon>
        <taxon>Vertebrata</taxon>
        <taxon>Euteleostomi</taxon>
        <taxon>Actinopterygii</taxon>
        <taxon>Neopterygii</taxon>
        <taxon>Teleostei</taxon>
        <taxon>Neoteleostei</taxon>
        <taxon>Acanthomorphata</taxon>
        <taxon>Gobiaria</taxon>
        <taxon>Gobiiformes</taxon>
        <taxon>Gobioidei</taxon>
        <taxon>Gobiidae</taxon>
        <taxon>Gobionellinae</taxon>
        <taxon>Mugilogobius</taxon>
    </lineage>
</organism>
<name>A0AAW0MUZ8_9GOBI</name>
<keyword evidence="3" id="KW-1185">Reference proteome</keyword>
<dbReference type="AlphaFoldDB" id="A0AAW0MUZ8"/>
<protein>
    <submittedName>
        <fullName evidence="2">Uncharacterized protein</fullName>
    </submittedName>
</protein>
<accession>A0AAW0MUZ8</accession>
<feature type="compositionally biased region" description="Basic and acidic residues" evidence="1">
    <location>
        <begin position="191"/>
        <end position="216"/>
    </location>
</feature>
<evidence type="ECO:0000313" key="2">
    <source>
        <dbReference type="EMBL" id="KAK7882238.1"/>
    </source>
</evidence>
<evidence type="ECO:0000313" key="3">
    <source>
        <dbReference type="Proteomes" id="UP001460270"/>
    </source>
</evidence>
<comment type="caution">
    <text evidence="2">The sequence shown here is derived from an EMBL/GenBank/DDBJ whole genome shotgun (WGS) entry which is preliminary data.</text>
</comment>
<reference evidence="3" key="1">
    <citation type="submission" date="2024-04" db="EMBL/GenBank/DDBJ databases">
        <title>Salinicola lusitanus LLJ914,a marine bacterium isolated from the Okinawa Trough.</title>
        <authorList>
            <person name="Li J."/>
        </authorList>
    </citation>
    <scope>NUCLEOTIDE SEQUENCE [LARGE SCALE GENOMIC DNA]</scope>
</reference>
<feature type="compositionally biased region" description="Basic and acidic residues" evidence="1">
    <location>
        <begin position="435"/>
        <end position="452"/>
    </location>
</feature>
<gene>
    <name evidence="2" type="ORF">WMY93_028412</name>
</gene>
<feature type="compositionally biased region" description="Basic and acidic residues" evidence="1">
    <location>
        <begin position="462"/>
        <end position="480"/>
    </location>
</feature>
<feature type="region of interest" description="Disordered" evidence="1">
    <location>
        <begin position="182"/>
        <end position="216"/>
    </location>
</feature>
<dbReference type="Proteomes" id="UP001460270">
    <property type="component" value="Unassembled WGS sequence"/>
</dbReference>
<evidence type="ECO:0000256" key="1">
    <source>
        <dbReference type="SAM" id="MobiDB-lite"/>
    </source>
</evidence>
<dbReference type="EMBL" id="JBBPFD010000021">
    <property type="protein sequence ID" value="KAK7882238.1"/>
    <property type="molecule type" value="Genomic_DNA"/>
</dbReference>
<proteinExistence type="predicted"/>
<feature type="region of interest" description="Disordered" evidence="1">
    <location>
        <begin position="435"/>
        <end position="480"/>
    </location>
</feature>
<sequence>MWSWTFCCCYELPWQQSPSRSKFRRRGDVTQGSKLGDITKLTWEASVIPPAHNSSGFTERSCVFEQLPRFSDFQVFSDDDKMKFFRDNNAELVRELRGQLESAGEIIRALQSEAETDKETKDQKERQLQRLENNVVNLQQDKATLQQNIRAITVSAKAKIDIQEQDIRSLYDKLRQEREKSQGLQEQVCRLQHEKTEEKEKNRKLEEQSQAEKEAMRVDLQAKQEEVQSLRQRTEEKQLQHQQELDLKEEKIRQMRRNLQETSREHLQNIRTMSDEYREAMDEAIILARRLKESKKEVCDLKEENQTLKETCQKSAEEEMERMRQIMEKQRDEFQQELKQKEEEKKELQGNLSAALKEVQEKHQEHLQDIKNMTEEYRKVKNLVIKLAAGLKVSEQNVRDLKEKHEKEIQSLKETCQKSAEEEMARMKRIMEKQRDEFQQELKQKEEEKKELQGNLSAALKEVQEKHQDIQTMTEENKRP</sequence>